<sequence length="105" mass="11338">MADSWTFSEWSIGDVEPTAFVEAFQRFARVATALGGAGEGMVLQDEQDPTHFVIIRRWDSAEVVERWAGAQAEHADEVRRLVPAGGRSAVMTKVADLGGSATQSS</sequence>
<gene>
    <name evidence="2" type="ORF">GCM10009858_36190</name>
</gene>
<evidence type="ECO:0000259" key="1">
    <source>
        <dbReference type="Pfam" id="PF03992"/>
    </source>
</evidence>
<keyword evidence="3" id="KW-1185">Reference proteome</keyword>
<dbReference type="SUPFAM" id="SSF54909">
    <property type="entry name" value="Dimeric alpha+beta barrel"/>
    <property type="match status" value="1"/>
</dbReference>
<reference evidence="2 3" key="1">
    <citation type="journal article" date="2019" name="Int. J. Syst. Evol. Microbiol.">
        <title>The Global Catalogue of Microorganisms (GCM) 10K type strain sequencing project: providing services to taxonomists for standard genome sequencing and annotation.</title>
        <authorList>
            <consortium name="The Broad Institute Genomics Platform"/>
            <consortium name="The Broad Institute Genome Sequencing Center for Infectious Disease"/>
            <person name="Wu L."/>
            <person name="Ma J."/>
        </authorList>
    </citation>
    <scope>NUCLEOTIDE SEQUENCE [LARGE SCALE GENOMIC DNA]</scope>
    <source>
        <strain evidence="2 3">JCM 16259</strain>
    </source>
</reference>
<proteinExistence type="predicted"/>
<dbReference type="RefSeq" id="WP_344256436.1">
    <property type="nucleotide sequence ID" value="NZ_BAAARE010000018.1"/>
</dbReference>
<organism evidence="2 3">
    <name type="scientific">Terrabacter carboxydivorans</name>
    <dbReference type="NCBI Taxonomy" id="619730"/>
    <lineage>
        <taxon>Bacteria</taxon>
        <taxon>Bacillati</taxon>
        <taxon>Actinomycetota</taxon>
        <taxon>Actinomycetes</taxon>
        <taxon>Micrococcales</taxon>
        <taxon>Intrasporangiaceae</taxon>
        <taxon>Terrabacter</taxon>
    </lineage>
</organism>
<dbReference type="EMBL" id="BAAARE010000018">
    <property type="protein sequence ID" value="GAA2494904.1"/>
    <property type="molecule type" value="Genomic_DNA"/>
</dbReference>
<evidence type="ECO:0000313" key="3">
    <source>
        <dbReference type="Proteomes" id="UP001500730"/>
    </source>
</evidence>
<dbReference type="Proteomes" id="UP001500730">
    <property type="component" value="Unassembled WGS sequence"/>
</dbReference>
<dbReference type="InterPro" id="IPR011008">
    <property type="entry name" value="Dimeric_a/b-barrel"/>
</dbReference>
<dbReference type="Pfam" id="PF03992">
    <property type="entry name" value="ABM"/>
    <property type="match status" value="1"/>
</dbReference>
<dbReference type="InterPro" id="IPR007138">
    <property type="entry name" value="ABM_dom"/>
</dbReference>
<name>A0ABN3M2T4_9MICO</name>
<comment type="caution">
    <text evidence="2">The sequence shown here is derived from an EMBL/GenBank/DDBJ whole genome shotgun (WGS) entry which is preliminary data.</text>
</comment>
<dbReference type="Gene3D" id="3.30.70.100">
    <property type="match status" value="1"/>
</dbReference>
<feature type="domain" description="ABM" evidence="1">
    <location>
        <begin position="19"/>
        <end position="70"/>
    </location>
</feature>
<protein>
    <recommendedName>
        <fullName evidence="1">ABM domain-containing protein</fullName>
    </recommendedName>
</protein>
<accession>A0ABN3M2T4</accession>
<evidence type="ECO:0000313" key="2">
    <source>
        <dbReference type="EMBL" id="GAA2494904.1"/>
    </source>
</evidence>